<dbReference type="Pfam" id="PF11362">
    <property type="entry name" value="DUF3161"/>
    <property type="match status" value="1"/>
</dbReference>
<dbReference type="OrthoDB" id="193920at2759"/>
<feature type="domain" description="Ska2 N-terminal" evidence="15">
    <location>
        <begin position="2"/>
        <end position="103"/>
    </location>
</feature>
<dbReference type="GO" id="GO:0008017">
    <property type="term" value="F:microtubule binding"/>
    <property type="evidence" value="ECO:0007669"/>
    <property type="project" value="InterPro"/>
</dbReference>
<dbReference type="GO" id="GO:0007059">
    <property type="term" value="P:chromosome segregation"/>
    <property type="evidence" value="ECO:0007669"/>
    <property type="project" value="InterPro"/>
</dbReference>
<reference evidence="16" key="1">
    <citation type="submission" date="2020-05" db="UniProtKB">
        <authorList>
            <consortium name="EnsemblMetazoa"/>
        </authorList>
    </citation>
    <scope>IDENTIFICATION</scope>
    <source>
        <strain evidence="16">BB02</strain>
    </source>
</reference>
<keyword evidence="9" id="KW-0995">Kinetochore</keyword>
<keyword evidence="7" id="KW-0493">Microtubule</keyword>
<dbReference type="STRING" id="6526.A0A2C9LTK4"/>
<dbReference type="InterPro" id="IPR042091">
    <property type="entry name" value="Ska2_N"/>
</dbReference>
<keyword evidence="4" id="KW-0158">Chromosome</keyword>
<dbReference type="AlphaFoldDB" id="A0A2C9LTK4"/>
<dbReference type="GO" id="GO:0005876">
    <property type="term" value="C:spindle microtubule"/>
    <property type="evidence" value="ECO:0007669"/>
    <property type="project" value="InterPro"/>
</dbReference>
<organism evidence="16 17">
    <name type="scientific">Biomphalaria glabrata</name>
    <name type="common">Bloodfluke planorb</name>
    <name type="synonym">Freshwater snail</name>
    <dbReference type="NCBI Taxonomy" id="6526"/>
    <lineage>
        <taxon>Eukaryota</taxon>
        <taxon>Metazoa</taxon>
        <taxon>Spiralia</taxon>
        <taxon>Lophotrochozoa</taxon>
        <taxon>Mollusca</taxon>
        <taxon>Gastropoda</taxon>
        <taxon>Heterobranchia</taxon>
        <taxon>Euthyneura</taxon>
        <taxon>Panpulmonata</taxon>
        <taxon>Hygrophila</taxon>
        <taxon>Lymnaeoidea</taxon>
        <taxon>Planorbidae</taxon>
        <taxon>Biomphalaria</taxon>
    </lineage>
</organism>
<dbReference type="KEGG" id="bgt:106054196"/>
<name>A0A2C9LTK4_BIOGL</name>
<dbReference type="Pfam" id="PF16740">
    <property type="entry name" value="SKA2"/>
    <property type="match status" value="1"/>
</dbReference>
<evidence type="ECO:0000256" key="11">
    <source>
        <dbReference type="ARBA" id="ARBA00023306"/>
    </source>
</evidence>
<dbReference type="GO" id="GO:0000278">
    <property type="term" value="P:mitotic cell cycle"/>
    <property type="evidence" value="ECO:0007669"/>
    <property type="project" value="TreeGrafter"/>
</dbReference>
<dbReference type="PANTHER" id="PTHR32017">
    <property type="entry name" value="SPINDLE AND KINETOCHORE-ASSOCIATED PROTEIN 2"/>
    <property type="match status" value="1"/>
</dbReference>
<keyword evidence="8" id="KW-0498">Mitosis</keyword>
<accession>A0A2C9LTK4</accession>
<dbReference type="VEuPathDB" id="VectorBase:BGLB034690"/>
<dbReference type="InterPro" id="IPR026762">
    <property type="entry name" value="Ska2"/>
</dbReference>
<evidence type="ECO:0000256" key="9">
    <source>
        <dbReference type="ARBA" id="ARBA00022838"/>
    </source>
</evidence>
<evidence type="ECO:0000256" key="14">
    <source>
        <dbReference type="SAM" id="MobiDB-lite"/>
    </source>
</evidence>
<keyword evidence="11" id="KW-0131">Cell cycle</keyword>
<evidence type="ECO:0000256" key="10">
    <source>
        <dbReference type="ARBA" id="ARBA00023212"/>
    </source>
</evidence>
<dbReference type="VEuPathDB" id="VectorBase:BGLAX_038753"/>
<dbReference type="GO" id="GO:0051301">
    <property type="term" value="P:cell division"/>
    <property type="evidence" value="ECO:0007669"/>
    <property type="project" value="UniProtKB-KW"/>
</dbReference>
<comment type="similarity">
    <text evidence="3">Belongs to the SKA2 family.</text>
</comment>
<gene>
    <name evidence="16" type="primary">106054196</name>
</gene>
<evidence type="ECO:0000256" key="6">
    <source>
        <dbReference type="ARBA" id="ARBA00022618"/>
    </source>
</evidence>
<keyword evidence="12" id="KW-0137">Centromere</keyword>
<evidence type="ECO:0000256" key="5">
    <source>
        <dbReference type="ARBA" id="ARBA00022490"/>
    </source>
</evidence>
<dbReference type="GO" id="GO:0000940">
    <property type="term" value="C:outer kinetochore"/>
    <property type="evidence" value="ECO:0007669"/>
    <property type="project" value="InterPro"/>
</dbReference>
<evidence type="ECO:0000256" key="3">
    <source>
        <dbReference type="ARBA" id="ARBA00010684"/>
    </source>
</evidence>
<sequence length="271" mass="30615">MEKAVESLEIMFQKAEADIEYLSRKLDFQLQSEDSLKDENNPIRLLKKIEEVKSEFSSIANDMSEIQKAQKEATDYFRSQLLTLTQMLEKLGGLVGETPDLEDTTLAQFEELSQLLGVSKSSLLPASYHHENSSPQGNEQEETCSSSNAEEEPTPVEGKPSDLKSQNKIEMISVSAYDKRKSSPEFIEINTDEFMSVSDLVRGRVKLEDLNRTYRLLWQHFKEEGNKAPLTQKEMNNMGLRVSGATGEAKLKILRSLKLCEISRAGDVKLT</sequence>
<protein>
    <recommendedName>
        <fullName evidence="13">Protein FAM33A</fullName>
    </recommendedName>
</protein>
<evidence type="ECO:0000256" key="7">
    <source>
        <dbReference type="ARBA" id="ARBA00022701"/>
    </source>
</evidence>
<dbReference type="Gene3D" id="6.10.250.1380">
    <property type="match status" value="1"/>
</dbReference>
<keyword evidence="10" id="KW-0206">Cytoskeleton</keyword>
<evidence type="ECO:0000256" key="2">
    <source>
        <dbReference type="ARBA" id="ARBA00004629"/>
    </source>
</evidence>
<dbReference type="Proteomes" id="UP000076420">
    <property type="component" value="Unassembled WGS sequence"/>
</dbReference>
<feature type="compositionally biased region" description="Polar residues" evidence="14">
    <location>
        <begin position="133"/>
        <end position="148"/>
    </location>
</feature>
<evidence type="ECO:0000256" key="12">
    <source>
        <dbReference type="ARBA" id="ARBA00023328"/>
    </source>
</evidence>
<evidence type="ECO:0000256" key="8">
    <source>
        <dbReference type="ARBA" id="ARBA00022776"/>
    </source>
</evidence>
<evidence type="ECO:0000259" key="15">
    <source>
        <dbReference type="Pfam" id="PF16740"/>
    </source>
</evidence>
<keyword evidence="6" id="KW-0132">Cell division</keyword>
<feature type="region of interest" description="Disordered" evidence="14">
    <location>
        <begin position="126"/>
        <end position="167"/>
    </location>
</feature>
<keyword evidence="5" id="KW-0963">Cytoplasm</keyword>
<dbReference type="EnsemblMetazoa" id="BGLB034690-RA">
    <property type="protein sequence ID" value="BGLB034690-PA"/>
    <property type="gene ID" value="BGLB034690"/>
</dbReference>
<proteinExistence type="inferred from homology"/>
<evidence type="ECO:0000256" key="4">
    <source>
        <dbReference type="ARBA" id="ARBA00022454"/>
    </source>
</evidence>
<comment type="subcellular location">
    <subcellularLocation>
        <location evidence="2">Chromosome</location>
        <location evidence="2">Centromere</location>
        <location evidence="2">Kinetochore</location>
    </subcellularLocation>
    <subcellularLocation>
        <location evidence="1">Cytoplasm</location>
        <location evidence="1">Cytoskeleton</location>
        <location evidence="1">Spindle</location>
    </subcellularLocation>
</comment>
<evidence type="ECO:0000313" key="16">
    <source>
        <dbReference type="EnsemblMetazoa" id="BGLB034690-PA"/>
    </source>
</evidence>
<evidence type="ECO:0000256" key="1">
    <source>
        <dbReference type="ARBA" id="ARBA00004186"/>
    </source>
</evidence>
<dbReference type="PANTHER" id="PTHR32017:SF3">
    <property type="entry name" value="SPINDLE AND KINETOCHORE-ASSOCIATED PROTEIN 2"/>
    <property type="match status" value="1"/>
</dbReference>
<evidence type="ECO:0000313" key="17">
    <source>
        <dbReference type="Proteomes" id="UP000076420"/>
    </source>
</evidence>
<evidence type="ECO:0000256" key="13">
    <source>
        <dbReference type="ARBA" id="ARBA00029651"/>
    </source>
</evidence>